<dbReference type="Gene3D" id="3.40.50.300">
    <property type="entry name" value="P-loop containing nucleotide triphosphate hydrolases"/>
    <property type="match status" value="1"/>
</dbReference>
<evidence type="ECO:0000313" key="3">
    <source>
        <dbReference type="Proteomes" id="UP001213681"/>
    </source>
</evidence>
<dbReference type="AlphaFoldDB" id="A0AAD6CHF2"/>
<evidence type="ECO:0000313" key="2">
    <source>
        <dbReference type="EMBL" id="KAJ5464572.1"/>
    </source>
</evidence>
<dbReference type="SUPFAM" id="SSF52540">
    <property type="entry name" value="P-loop containing nucleoside triphosphate hydrolases"/>
    <property type="match status" value="1"/>
</dbReference>
<dbReference type="InterPro" id="IPR024983">
    <property type="entry name" value="CHAT_dom"/>
</dbReference>
<dbReference type="RefSeq" id="XP_056771419.1">
    <property type="nucleotide sequence ID" value="XM_056903652.1"/>
</dbReference>
<gene>
    <name evidence="2" type="ORF">N7458_000258</name>
</gene>
<dbReference type="Pfam" id="PF12770">
    <property type="entry name" value="CHAT"/>
    <property type="match status" value="1"/>
</dbReference>
<accession>A0AAD6CHF2</accession>
<dbReference type="EMBL" id="JAPVEA010000001">
    <property type="protein sequence ID" value="KAJ5464572.1"/>
    <property type="molecule type" value="Genomic_DNA"/>
</dbReference>
<reference evidence="2" key="1">
    <citation type="submission" date="2022-12" db="EMBL/GenBank/DDBJ databases">
        <authorList>
            <person name="Petersen C."/>
        </authorList>
    </citation>
    <scope>NUCLEOTIDE SEQUENCE</scope>
    <source>
        <strain evidence="2">IBT 16125</strain>
    </source>
</reference>
<dbReference type="Proteomes" id="UP001213681">
    <property type="component" value="Unassembled WGS sequence"/>
</dbReference>
<evidence type="ECO:0000259" key="1">
    <source>
        <dbReference type="Pfam" id="PF12770"/>
    </source>
</evidence>
<sequence length="1175" mass="132229">MRCRRQNWLACRYFHCHAVIARNVEVSDPLTSEEHVKSRWYLERFIQQNPYEELESREALRLLSVYAASILEQLQLRSLVETRVNLDTNTEEGWELAIEVVDSEANSHTIHQLFWELLEDPQLFNADFQTVTVVRSLKGTENPRQPIREVAFKQQESTINILLVVARDTNRNAALYHDISPFLATDILLNIKRDLERNHRRVHMNIEIVRPGTLKAFEDHLAASERQHGPGYFHVVHFDLHGKIGARSGALEKKKYAFLYFSHPSEGRTKPERVQKIAAILQRYQVPFVVLNACESARAGMGDDANIAKVFCKGDIRNVVAMSFKISSSAASMFLREFYTSLLVTGCSFSASARRARTLLRCSPERSARFGLQKPLMDWFVPVVYGSVAVSVLQTDRPVEPRSSPPLIGRDFDVLRFERSLIQERLLYLYGPRGSGKSSFVQYVSSLWQETSRVEAILYLDMAAEKMESLTDLIRILIRKLSENLIRTGSKSVVSAHILDVWLTDKAGLVGGFLDILRKVPTFIIFDNLNVSHSDTLKGAMSKSLKAIFNKLAKTLFDFVHTCPRDQPTYLVLVGCRSFSWAQEKLGYSVSNGVFELPGLEMADAIEMIQGMRGKSDVAGKEMISQDMDGLELIINLFQGLPGALKLLEGVHVPLHILYDNLRSLPRRHGAIDIQSGPHLREISDLLDDVPDYCQPLTSLLGSFWHEGGSATVIVTLFPFFHLRAHGSSLPLDDESISTLLRIFESLQDLGYMDQDDDTLGRAGPSSIHPMLSIYSRLPHTYGRGHSLPGLTEGAKTEPFGNISDLALGPEWLELFVTSVVGTVQVRWHARVDRGGPSDHLYELGMANFPNMLNCLDICINEKSDLPLVSWPLKTFIRIAGIVSDAASVVEFRLFAQTFEILLDAFYDSLGSLEVPIEYQFFASSAHMFLVSAYARQGMSSPEVTMRLVDRGLEVFKATESKYGLPSSRGMLFGSGWLYFMDTFLNLELGALQKARSSWQQALELMALAADDEANETGTSKSDIEAINVDGFLDGLLRAVNDMGTTQSSMDELSTLEIAKVMYEKMNAIKAYMEDLMSGMEQNAEPGHSNNLIMGPDREMLQVLNELSTRIDCFYERQGLSRQTPRFIQNMLDTNAEDRFGEMNMLSRLERMETSADIGDWSDVGEQHLFFITAG</sequence>
<feature type="domain" description="CHAT" evidence="1">
    <location>
        <begin position="109"/>
        <end position="379"/>
    </location>
</feature>
<protein>
    <recommendedName>
        <fullName evidence="1">CHAT domain-containing protein</fullName>
    </recommendedName>
</protein>
<name>A0AAD6CHF2_9EURO</name>
<dbReference type="GeneID" id="81593895"/>
<dbReference type="InterPro" id="IPR027417">
    <property type="entry name" value="P-loop_NTPase"/>
</dbReference>
<proteinExistence type="predicted"/>
<keyword evidence="3" id="KW-1185">Reference proteome</keyword>
<reference evidence="2" key="2">
    <citation type="journal article" date="2023" name="IMA Fungus">
        <title>Comparative genomic study of the Penicillium genus elucidates a diverse pangenome and 15 lateral gene transfer events.</title>
        <authorList>
            <person name="Petersen C."/>
            <person name="Sorensen T."/>
            <person name="Nielsen M.R."/>
            <person name="Sondergaard T.E."/>
            <person name="Sorensen J.L."/>
            <person name="Fitzpatrick D.A."/>
            <person name="Frisvad J.C."/>
            <person name="Nielsen K.L."/>
        </authorList>
    </citation>
    <scope>NUCLEOTIDE SEQUENCE</scope>
    <source>
        <strain evidence="2">IBT 16125</strain>
    </source>
</reference>
<comment type="caution">
    <text evidence="2">The sequence shown here is derived from an EMBL/GenBank/DDBJ whole genome shotgun (WGS) entry which is preliminary data.</text>
</comment>
<organism evidence="2 3">
    <name type="scientific">Penicillium daleae</name>
    <dbReference type="NCBI Taxonomy" id="63821"/>
    <lineage>
        <taxon>Eukaryota</taxon>
        <taxon>Fungi</taxon>
        <taxon>Dikarya</taxon>
        <taxon>Ascomycota</taxon>
        <taxon>Pezizomycotina</taxon>
        <taxon>Eurotiomycetes</taxon>
        <taxon>Eurotiomycetidae</taxon>
        <taxon>Eurotiales</taxon>
        <taxon>Aspergillaceae</taxon>
        <taxon>Penicillium</taxon>
    </lineage>
</organism>